<dbReference type="Gene3D" id="3.30.60.30">
    <property type="match status" value="1"/>
</dbReference>
<dbReference type="InterPro" id="IPR059100">
    <property type="entry name" value="TSP3_bac"/>
</dbReference>
<dbReference type="Proteomes" id="UP000228510">
    <property type="component" value="Unassembled WGS sequence"/>
</dbReference>
<name>A0A2H0V0L5_9BACT</name>
<evidence type="ECO:0000256" key="4">
    <source>
        <dbReference type="ARBA" id="ARBA00022837"/>
    </source>
</evidence>
<evidence type="ECO:0000313" key="8">
    <source>
        <dbReference type="Proteomes" id="UP000228510"/>
    </source>
</evidence>
<dbReference type="Pfam" id="PF07705">
    <property type="entry name" value="CARDB"/>
    <property type="match status" value="2"/>
</dbReference>
<feature type="domain" description="Kazal-like" evidence="6">
    <location>
        <begin position="285"/>
        <end position="335"/>
    </location>
</feature>
<gene>
    <name evidence="7" type="ORF">COU01_00950</name>
</gene>
<evidence type="ECO:0000256" key="2">
    <source>
        <dbReference type="ARBA" id="ARBA00022525"/>
    </source>
</evidence>
<dbReference type="SMART" id="SM00280">
    <property type="entry name" value="KAZAL"/>
    <property type="match status" value="1"/>
</dbReference>
<dbReference type="EMBL" id="PFAT01000016">
    <property type="protein sequence ID" value="PIR92595.1"/>
    <property type="molecule type" value="Genomic_DNA"/>
</dbReference>
<proteinExistence type="predicted"/>
<protein>
    <recommendedName>
        <fullName evidence="6">Kazal-like domain-containing protein</fullName>
    </recommendedName>
</protein>
<keyword evidence="3" id="KW-0732">Signal</keyword>
<sequence>MQNSTAILSGNPQAGQSFYAQANFSNTGEAAVNNPFYINVYVDSVLNSHLAVSSALASSTSAKISNAIILSTVGSHLISITIDSENSVTESNENNNTLNQTIAIVAAPVSSNSATTTPNNTTNSSGSSTVGGSTSGGGSGSSYLGQPDLTISDIAAVDNKIRITYSNIGTAAAPGQFKINLADDYGKLSSTGELEISKIVNESGILNIGASGYIDFGVLAGLHYLMATVDSNNNIIESNENNNTFTKKIDIQGCREYTTVSPEVEKECLAKGGKMVGGKDANGCATPPKCVIPLTLVCTQEYNPVCGVDNNTYSNRCVSEKQKKVKVAYEGTCRFTGTNNKFRNAYWQCYDGQESNEGGDTSCKTSETWQQYAKEACQNHCYADGSRCGVKTFKMTNECGEGATTRVSNAPAQSGSQPAPGTDSEIIKLQRQISDLEQKVIGLEKNLVTRIDQSLVNRVKGKILLQTQANGEAWYVDPASENKFYMKDGGAAYDIMRALGLGISNANLGKIPVGVQQNIYSLKDSDNDGIQDNLEVAIGTDPNKADTDGDGYDDKTEVLASFKPTGTDKYAYDTKLIDRVKGRILLQVESHGEAWYINPNDGKRYYLGDGNTAYNVMRFLSLGIKNDDLRKIQVGEFAE</sequence>
<dbReference type="InterPro" id="IPR036058">
    <property type="entry name" value="Kazal_dom_sf"/>
</dbReference>
<evidence type="ECO:0000256" key="1">
    <source>
        <dbReference type="ARBA" id="ARBA00004613"/>
    </source>
</evidence>
<feature type="compositionally biased region" description="Polar residues" evidence="5">
    <location>
        <begin position="405"/>
        <end position="419"/>
    </location>
</feature>
<dbReference type="InterPro" id="IPR002350">
    <property type="entry name" value="Kazal_dom"/>
</dbReference>
<feature type="region of interest" description="Disordered" evidence="5">
    <location>
        <begin position="404"/>
        <end position="423"/>
    </location>
</feature>
<evidence type="ECO:0000256" key="3">
    <source>
        <dbReference type="ARBA" id="ARBA00022729"/>
    </source>
</evidence>
<feature type="compositionally biased region" description="Low complexity" evidence="5">
    <location>
        <begin position="111"/>
        <end position="132"/>
    </location>
</feature>
<keyword evidence="2" id="KW-0964">Secreted</keyword>
<dbReference type="SUPFAM" id="SSF100895">
    <property type="entry name" value="Kazal-type serine protease inhibitors"/>
    <property type="match status" value="1"/>
</dbReference>
<reference evidence="8" key="1">
    <citation type="submission" date="2017-09" db="EMBL/GenBank/DDBJ databases">
        <title>Depth-based differentiation of microbial function through sediment-hosted aquifers and enrichment of novel symbionts in the deep terrestrial subsurface.</title>
        <authorList>
            <person name="Probst A.J."/>
            <person name="Ladd B."/>
            <person name="Jarett J.K."/>
            <person name="Geller-Mcgrath D.E."/>
            <person name="Sieber C.M.K."/>
            <person name="Emerson J.B."/>
            <person name="Anantharaman K."/>
            <person name="Thomas B.C."/>
            <person name="Malmstrom R."/>
            <person name="Stieglmeier M."/>
            <person name="Klingl A."/>
            <person name="Woyke T."/>
            <person name="Ryan C.M."/>
            <person name="Banfield J.F."/>
        </authorList>
    </citation>
    <scope>NUCLEOTIDE SEQUENCE [LARGE SCALE GENOMIC DNA]</scope>
</reference>
<dbReference type="Gene3D" id="2.60.40.10">
    <property type="entry name" value="Immunoglobulins"/>
    <property type="match status" value="2"/>
</dbReference>
<dbReference type="PROSITE" id="PS51465">
    <property type="entry name" value="KAZAL_2"/>
    <property type="match status" value="1"/>
</dbReference>
<evidence type="ECO:0000313" key="7">
    <source>
        <dbReference type="EMBL" id="PIR92595.1"/>
    </source>
</evidence>
<comment type="subcellular location">
    <subcellularLocation>
        <location evidence="1">Secreted</location>
    </subcellularLocation>
</comment>
<evidence type="ECO:0000259" key="6">
    <source>
        <dbReference type="PROSITE" id="PS51465"/>
    </source>
</evidence>
<dbReference type="CDD" id="cd00104">
    <property type="entry name" value="KAZAL_FS"/>
    <property type="match status" value="1"/>
</dbReference>
<feature type="region of interest" description="Disordered" evidence="5">
    <location>
        <begin position="111"/>
        <end position="144"/>
    </location>
</feature>
<dbReference type="InterPro" id="IPR013783">
    <property type="entry name" value="Ig-like_fold"/>
</dbReference>
<dbReference type="InterPro" id="IPR011635">
    <property type="entry name" value="CARDB"/>
</dbReference>
<keyword evidence="4" id="KW-0106">Calcium</keyword>
<dbReference type="AlphaFoldDB" id="A0A2H0V0L5"/>
<evidence type="ECO:0000256" key="5">
    <source>
        <dbReference type="SAM" id="MobiDB-lite"/>
    </source>
</evidence>
<dbReference type="Pfam" id="PF18884">
    <property type="entry name" value="TSP3_bac"/>
    <property type="match status" value="2"/>
</dbReference>
<organism evidence="7 8">
    <name type="scientific">Candidatus Falkowbacteria bacterium CG10_big_fil_rev_8_21_14_0_10_44_15</name>
    <dbReference type="NCBI Taxonomy" id="1974569"/>
    <lineage>
        <taxon>Bacteria</taxon>
        <taxon>Candidatus Falkowiibacteriota</taxon>
    </lineage>
</organism>
<comment type="caution">
    <text evidence="7">The sequence shown here is derived from an EMBL/GenBank/DDBJ whole genome shotgun (WGS) entry which is preliminary data.</text>
</comment>
<dbReference type="Pfam" id="PF00050">
    <property type="entry name" value="Kazal_1"/>
    <property type="match status" value="1"/>
</dbReference>
<accession>A0A2H0V0L5</accession>